<keyword evidence="1" id="KW-0547">Nucleotide-binding</keyword>
<dbReference type="CDD" id="cd01898">
    <property type="entry name" value="Obg"/>
    <property type="match status" value="1"/>
</dbReference>
<dbReference type="InterPro" id="IPR006169">
    <property type="entry name" value="GTP1_OBG_dom"/>
</dbReference>
<feature type="region of interest" description="Disordered" evidence="3">
    <location>
        <begin position="21"/>
        <end position="40"/>
    </location>
</feature>
<dbReference type="GO" id="GO:0005525">
    <property type="term" value="F:GTP binding"/>
    <property type="evidence" value="ECO:0007669"/>
    <property type="project" value="UniProtKB-KW"/>
</dbReference>
<dbReference type="PRINTS" id="PR00326">
    <property type="entry name" value="GTP1OBG"/>
</dbReference>
<evidence type="ECO:0000256" key="2">
    <source>
        <dbReference type="ARBA" id="ARBA00023134"/>
    </source>
</evidence>
<feature type="compositionally biased region" description="Low complexity" evidence="3">
    <location>
        <begin position="21"/>
        <end position="32"/>
    </location>
</feature>
<dbReference type="SUPFAM" id="SSF82051">
    <property type="entry name" value="Obg GTP-binding protein N-terminal domain"/>
    <property type="match status" value="1"/>
</dbReference>
<organism evidence="6 7">
    <name type="scientific">Scheffersomyces spartinae</name>
    <dbReference type="NCBI Taxonomy" id="45513"/>
    <lineage>
        <taxon>Eukaryota</taxon>
        <taxon>Fungi</taxon>
        <taxon>Dikarya</taxon>
        <taxon>Ascomycota</taxon>
        <taxon>Saccharomycotina</taxon>
        <taxon>Pichiomycetes</taxon>
        <taxon>Debaryomycetaceae</taxon>
        <taxon>Scheffersomyces</taxon>
    </lineage>
</organism>
<keyword evidence="2" id="KW-0342">GTP-binding</keyword>
<evidence type="ECO:0000256" key="3">
    <source>
        <dbReference type="SAM" id="MobiDB-lite"/>
    </source>
</evidence>
<dbReference type="GO" id="GO:0005739">
    <property type="term" value="C:mitochondrion"/>
    <property type="evidence" value="ECO:0007669"/>
    <property type="project" value="TreeGrafter"/>
</dbReference>
<dbReference type="Proteomes" id="UP000790833">
    <property type="component" value="Unassembled WGS sequence"/>
</dbReference>
<comment type="caution">
    <text evidence="6">The sequence shown here is derived from an EMBL/GenBank/DDBJ whole genome shotgun (WGS) entry which is preliminary data.</text>
</comment>
<sequence length="533" mass="59630">MLGLVRYNGRVRFLFPTTSWMSRRSGSNSSSWLDELEPEPKSEDAITEALTSANYSIHTDKVIGDDYDAASTIGPLQGIDLGTNEAGISSTLVLLKNYFGGNEHHTHQIFLGSNIKYKQGRKTEQRTFEDLKLLRLKSGNGGNGCISFFRDAFRPVGPPDGGDGGEGGNVYVQVVEHVNSLHRLRRSYVASNGYPGTGKQLDGKRGQDVILEIPVGTTMRWIPDPIILRKVLQSTGAIEDVSLEIKTSGDEVQFVRESYPAGHGWKFTEHEEEYYRERDFFQDLNKKVMEYDEEIINDELFHDKFPLLGFDFSQPTKEPLLILRGGKGGMGNMHFLTKDIRNPRFCKQGRSGLTEFFLLELKLIADLGLVGLPNAGKSTLLRAISKARPRVGHWEFTTLQPTIGTIFTTIDKDPFTVADIPGIIKGASENRGMGLDFLRHIERSGGLVFVVSLESEDPIKDLDTLIDEVGEQRMEDKRILVVATKADLAENGQLYHQLKDYVEDRQWKIVPVCATQGHNIEKCIKMMSETAQG</sequence>
<accession>A0A9P7V8E6</accession>
<gene>
    <name evidence="6" type="primary">MTG2</name>
    <name evidence="6" type="ORF">KQ657_000746</name>
</gene>
<name>A0A9P7V8E6_9ASCO</name>
<dbReference type="InterPro" id="IPR045086">
    <property type="entry name" value="OBG_GTPase"/>
</dbReference>
<dbReference type="Gene3D" id="2.70.210.12">
    <property type="entry name" value="GTP1/OBG domain"/>
    <property type="match status" value="1"/>
</dbReference>
<feature type="domain" description="OBG-type G" evidence="4">
    <location>
        <begin position="365"/>
        <end position="532"/>
    </location>
</feature>
<dbReference type="PROSITE" id="PS51883">
    <property type="entry name" value="OBG"/>
    <property type="match status" value="1"/>
</dbReference>
<dbReference type="GO" id="GO:0003924">
    <property type="term" value="F:GTPase activity"/>
    <property type="evidence" value="ECO:0007669"/>
    <property type="project" value="InterPro"/>
</dbReference>
<dbReference type="Pfam" id="PF01926">
    <property type="entry name" value="MMR_HSR1"/>
    <property type="match status" value="1"/>
</dbReference>
<dbReference type="AlphaFoldDB" id="A0A9P7V8E6"/>
<dbReference type="Pfam" id="PF01018">
    <property type="entry name" value="GTP1_OBG"/>
    <property type="match status" value="2"/>
</dbReference>
<dbReference type="PANTHER" id="PTHR11702">
    <property type="entry name" value="DEVELOPMENTALLY REGULATED GTP-BINDING PROTEIN-RELATED"/>
    <property type="match status" value="1"/>
</dbReference>
<dbReference type="PROSITE" id="PS51710">
    <property type="entry name" value="G_OBG"/>
    <property type="match status" value="1"/>
</dbReference>
<feature type="domain" description="Obg" evidence="5">
    <location>
        <begin position="126"/>
        <end position="364"/>
    </location>
</feature>
<dbReference type="GeneID" id="66114120"/>
<evidence type="ECO:0000259" key="5">
    <source>
        <dbReference type="PROSITE" id="PS51883"/>
    </source>
</evidence>
<dbReference type="GO" id="GO:0042254">
    <property type="term" value="P:ribosome biogenesis"/>
    <property type="evidence" value="ECO:0007669"/>
    <property type="project" value="UniProtKB-UniRule"/>
</dbReference>
<dbReference type="OrthoDB" id="347018at2759"/>
<dbReference type="RefSeq" id="XP_043048878.1">
    <property type="nucleotide sequence ID" value="XM_043191571.1"/>
</dbReference>
<dbReference type="PANTHER" id="PTHR11702:SF31">
    <property type="entry name" value="MITOCHONDRIAL RIBOSOME-ASSOCIATED GTPASE 2"/>
    <property type="match status" value="1"/>
</dbReference>
<dbReference type="InterPro" id="IPR027417">
    <property type="entry name" value="P-loop_NTPase"/>
</dbReference>
<protein>
    <submittedName>
        <fullName evidence="6">GTPase of the mitochondrial inner membrane that associates with the large ribosomal subunit</fullName>
    </submittedName>
</protein>
<dbReference type="InterPro" id="IPR031167">
    <property type="entry name" value="G_OBG"/>
</dbReference>
<evidence type="ECO:0000256" key="1">
    <source>
        <dbReference type="ARBA" id="ARBA00022741"/>
    </source>
</evidence>
<keyword evidence="7" id="KW-1185">Reference proteome</keyword>
<dbReference type="SUPFAM" id="SSF52540">
    <property type="entry name" value="P-loop containing nucleoside triphosphate hydrolases"/>
    <property type="match status" value="1"/>
</dbReference>
<proteinExistence type="predicted"/>
<reference evidence="6" key="1">
    <citation type="submission" date="2021-03" db="EMBL/GenBank/DDBJ databases">
        <authorList>
            <person name="Palmer J.M."/>
        </authorList>
    </citation>
    <scope>NUCLEOTIDE SEQUENCE</scope>
    <source>
        <strain evidence="6">ARV_011</strain>
    </source>
</reference>
<evidence type="ECO:0000313" key="7">
    <source>
        <dbReference type="Proteomes" id="UP000790833"/>
    </source>
</evidence>
<evidence type="ECO:0000259" key="4">
    <source>
        <dbReference type="PROSITE" id="PS51710"/>
    </source>
</evidence>
<dbReference type="Gene3D" id="3.40.50.300">
    <property type="entry name" value="P-loop containing nucleotide triphosphate hydrolases"/>
    <property type="match status" value="1"/>
</dbReference>
<dbReference type="InterPro" id="IPR006073">
    <property type="entry name" value="GTP-bd"/>
</dbReference>
<dbReference type="InterPro" id="IPR036726">
    <property type="entry name" value="GTP1_OBG_dom_sf"/>
</dbReference>
<dbReference type="EMBL" id="JAHMUF010000012">
    <property type="protein sequence ID" value="KAG7193330.1"/>
    <property type="molecule type" value="Genomic_DNA"/>
</dbReference>
<evidence type="ECO:0000313" key="6">
    <source>
        <dbReference type="EMBL" id="KAG7193330.1"/>
    </source>
</evidence>